<reference evidence="1" key="1">
    <citation type="submission" date="2021-02" db="EMBL/GenBank/DDBJ databases">
        <authorList>
            <person name="Nowell W R."/>
        </authorList>
    </citation>
    <scope>NUCLEOTIDE SEQUENCE</scope>
</reference>
<gene>
    <name evidence="1" type="ORF">GIL414_LOCUS86698</name>
</gene>
<feature type="non-terminal residue" evidence="1">
    <location>
        <position position="98"/>
    </location>
</feature>
<accession>A0A8S3K395</accession>
<comment type="caution">
    <text evidence="1">The sequence shown here is derived from an EMBL/GenBank/DDBJ whole genome shotgun (WGS) entry which is preliminary data.</text>
</comment>
<proteinExistence type="predicted"/>
<evidence type="ECO:0000313" key="2">
    <source>
        <dbReference type="Proteomes" id="UP000681720"/>
    </source>
</evidence>
<dbReference type="Proteomes" id="UP000681720">
    <property type="component" value="Unassembled WGS sequence"/>
</dbReference>
<protein>
    <submittedName>
        <fullName evidence="1">Uncharacterized protein</fullName>
    </submittedName>
</protein>
<name>A0A8S3K395_9BILA</name>
<dbReference type="EMBL" id="CAJOBJ010376240">
    <property type="protein sequence ID" value="CAF5225628.1"/>
    <property type="molecule type" value="Genomic_DNA"/>
</dbReference>
<organism evidence="1 2">
    <name type="scientific">Rotaria magnacalcarata</name>
    <dbReference type="NCBI Taxonomy" id="392030"/>
    <lineage>
        <taxon>Eukaryota</taxon>
        <taxon>Metazoa</taxon>
        <taxon>Spiralia</taxon>
        <taxon>Gnathifera</taxon>
        <taxon>Rotifera</taxon>
        <taxon>Eurotatoria</taxon>
        <taxon>Bdelloidea</taxon>
        <taxon>Philodinida</taxon>
        <taxon>Philodinidae</taxon>
        <taxon>Rotaria</taxon>
    </lineage>
</organism>
<evidence type="ECO:0000313" key="1">
    <source>
        <dbReference type="EMBL" id="CAF5225628.1"/>
    </source>
</evidence>
<dbReference type="AlphaFoldDB" id="A0A8S3K395"/>
<sequence>MTQNGRTEIVVRDETKLVHCTSSTLEDEVFENLYAEYPKGEMDKSLLLQVNAVENPYRKDTKPVIVTVHKSEESTAEYMRRENNEQTTMIDLRSEEKP</sequence>